<evidence type="ECO:0000313" key="3">
    <source>
        <dbReference type="Proteomes" id="UP001500827"/>
    </source>
</evidence>
<sequence>MQIHAPKPLHGWREFFGEVGIIVLGVLIALVAQEIVKVIANREQVVRGEDSLRDNFARFVMFAAELDAYAPCVAARATEVRQIIDQAAAARRLPRVGPIPQLAPHPWQTDTYGAMVASQAITHVSHDRAILYSRISMSAADLYQDAMIEWAEWGALASLSGGPRRFSEAEEAEDRLTLARAVHQDALMRIIADTTLARIKSTGLLDKRAFDLAAAKGGEAARAIPMCRPINVARQA</sequence>
<name>A0ABP7LMK2_9SPHN</name>
<evidence type="ECO:0000313" key="2">
    <source>
        <dbReference type="EMBL" id="GAA3903829.1"/>
    </source>
</evidence>
<dbReference type="RefSeq" id="WP_344699846.1">
    <property type="nucleotide sequence ID" value="NZ_BAABBM010000001.1"/>
</dbReference>
<protein>
    <submittedName>
        <fullName evidence="2">Uncharacterized protein</fullName>
    </submittedName>
</protein>
<keyword evidence="1" id="KW-0472">Membrane</keyword>
<proteinExistence type="predicted"/>
<comment type="caution">
    <text evidence="2">The sequence shown here is derived from an EMBL/GenBank/DDBJ whole genome shotgun (WGS) entry which is preliminary data.</text>
</comment>
<evidence type="ECO:0000256" key="1">
    <source>
        <dbReference type="SAM" id="Phobius"/>
    </source>
</evidence>
<dbReference type="EMBL" id="BAABBM010000001">
    <property type="protein sequence ID" value="GAA3903829.1"/>
    <property type="molecule type" value="Genomic_DNA"/>
</dbReference>
<dbReference type="Proteomes" id="UP001500827">
    <property type="component" value="Unassembled WGS sequence"/>
</dbReference>
<keyword evidence="1" id="KW-1133">Transmembrane helix</keyword>
<organism evidence="2 3">
    <name type="scientific">Sphingomonas limnosediminicola</name>
    <dbReference type="NCBI Taxonomy" id="940133"/>
    <lineage>
        <taxon>Bacteria</taxon>
        <taxon>Pseudomonadati</taxon>
        <taxon>Pseudomonadota</taxon>
        <taxon>Alphaproteobacteria</taxon>
        <taxon>Sphingomonadales</taxon>
        <taxon>Sphingomonadaceae</taxon>
        <taxon>Sphingomonas</taxon>
    </lineage>
</organism>
<keyword evidence="3" id="KW-1185">Reference proteome</keyword>
<reference evidence="3" key="1">
    <citation type="journal article" date="2019" name="Int. J. Syst. Evol. Microbiol.">
        <title>The Global Catalogue of Microorganisms (GCM) 10K type strain sequencing project: providing services to taxonomists for standard genome sequencing and annotation.</title>
        <authorList>
            <consortium name="The Broad Institute Genomics Platform"/>
            <consortium name="The Broad Institute Genome Sequencing Center for Infectious Disease"/>
            <person name="Wu L."/>
            <person name="Ma J."/>
        </authorList>
    </citation>
    <scope>NUCLEOTIDE SEQUENCE [LARGE SCALE GENOMIC DNA]</scope>
    <source>
        <strain evidence="3">JCM 17543</strain>
    </source>
</reference>
<gene>
    <name evidence="2" type="ORF">GCM10022276_23110</name>
</gene>
<feature type="transmembrane region" description="Helical" evidence="1">
    <location>
        <begin position="15"/>
        <end position="32"/>
    </location>
</feature>
<keyword evidence="1" id="KW-0812">Transmembrane</keyword>
<accession>A0ABP7LMK2</accession>